<dbReference type="OrthoDB" id="9772881at2"/>
<dbReference type="EMBL" id="VORB01000009">
    <property type="protein sequence ID" value="TXC76903.1"/>
    <property type="molecule type" value="Genomic_DNA"/>
</dbReference>
<name>A0A5C6UU71_9FLAO</name>
<reference evidence="1 2" key="1">
    <citation type="submission" date="2019-08" db="EMBL/GenBank/DDBJ databases">
        <title>Genome of Luteibaculum oceani JCM 18817.</title>
        <authorList>
            <person name="Bowman J.P."/>
        </authorList>
    </citation>
    <scope>NUCLEOTIDE SEQUENCE [LARGE SCALE GENOMIC DNA]</scope>
    <source>
        <strain evidence="1 2">JCM 18817</strain>
    </source>
</reference>
<proteinExistence type="predicted"/>
<dbReference type="RefSeq" id="WP_147015041.1">
    <property type="nucleotide sequence ID" value="NZ_VORB01000009.1"/>
</dbReference>
<organism evidence="1 2">
    <name type="scientific">Luteibaculum oceani</name>
    <dbReference type="NCBI Taxonomy" id="1294296"/>
    <lineage>
        <taxon>Bacteria</taxon>
        <taxon>Pseudomonadati</taxon>
        <taxon>Bacteroidota</taxon>
        <taxon>Flavobacteriia</taxon>
        <taxon>Flavobacteriales</taxon>
        <taxon>Luteibaculaceae</taxon>
        <taxon>Luteibaculum</taxon>
    </lineage>
</organism>
<keyword evidence="2" id="KW-1185">Reference proteome</keyword>
<protein>
    <submittedName>
        <fullName evidence="1">Uncharacterized protein</fullName>
    </submittedName>
</protein>
<evidence type="ECO:0000313" key="2">
    <source>
        <dbReference type="Proteomes" id="UP000321168"/>
    </source>
</evidence>
<gene>
    <name evidence="1" type="ORF">FRX97_09815</name>
</gene>
<comment type="caution">
    <text evidence="1">The sequence shown here is derived from an EMBL/GenBank/DDBJ whole genome shotgun (WGS) entry which is preliminary data.</text>
</comment>
<evidence type="ECO:0000313" key="1">
    <source>
        <dbReference type="EMBL" id="TXC76903.1"/>
    </source>
</evidence>
<dbReference type="Proteomes" id="UP000321168">
    <property type="component" value="Unassembled WGS sequence"/>
</dbReference>
<dbReference type="AlphaFoldDB" id="A0A5C6UU71"/>
<accession>A0A5C6UU71</accession>
<sequence length="73" mass="8832">MAAIIEEKRKQQLVFRNPNELRGLLDEVDFIDVMELEQAWYKNVRTWSAKDIIHGKLLIADYHWKLKREDLHL</sequence>